<dbReference type="CDD" id="cd06225">
    <property type="entry name" value="HAMP"/>
    <property type="match status" value="1"/>
</dbReference>
<evidence type="ECO:0000313" key="7">
    <source>
        <dbReference type="EMBL" id="MDR7334021.1"/>
    </source>
</evidence>
<accession>A0ABU2AA03</accession>
<dbReference type="InterPro" id="IPR004090">
    <property type="entry name" value="Chemotax_Me-accpt_rcpt"/>
</dbReference>
<dbReference type="Pfam" id="PF00015">
    <property type="entry name" value="MCPsignal"/>
    <property type="match status" value="1"/>
</dbReference>
<keyword evidence="3" id="KW-0807">Transducer</keyword>
<proteinExistence type="inferred from homology"/>
<keyword evidence="4" id="KW-0812">Transmembrane</keyword>
<reference evidence="7 8" key="1">
    <citation type="submission" date="2023-07" db="EMBL/GenBank/DDBJ databases">
        <title>Sorghum-associated microbial communities from plants grown in Nebraska, USA.</title>
        <authorList>
            <person name="Schachtman D."/>
        </authorList>
    </citation>
    <scope>NUCLEOTIDE SEQUENCE [LARGE SCALE GENOMIC DNA]</scope>
    <source>
        <strain evidence="7 8">BE316</strain>
    </source>
</reference>
<comment type="similarity">
    <text evidence="2">Belongs to the methyl-accepting chemotaxis (MCP) protein family.</text>
</comment>
<dbReference type="PROSITE" id="PS50111">
    <property type="entry name" value="CHEMOTAXIS_TRANSDUC_2"/>
    <property type="match status" value="1"/>
</dbReference>
<dbReference type="SMART" id="SM00304">
    <property type="entry name" value="HAMP"/>
    <property type="match status" value="1"/>
</dbReference>
<evidence type="ECO:0000259" key="5">
    <source>
        <dbReference type="PROSITE" id="PS50111"/>
    </source>
</evidence>
<evidence type="ECO:0000256" key="3">
    <source>
        <dbReference type="PROSITE-ProRule" id="PRU00284"/>
    </source>
</evidence>
<dbReference type="EMBL" id="JAVDXV010000006">
    <property type="protein sequence ID" value="MDR7334021.1"/>
    <property type="molecule type" value="Genomic_DNA"/>
</dbReference>
<gene>
    <name evidence="7" type="ORF">J2X21_003173</name>
</gene>
<comment type="caution">
    <text evidence="7">The sequence shown here is derived from an EMBL/GenBank/DDBJ whole genome shotgun (WGS) entry which is preliminary data.</text>
</comment>
<dbReference type="InterPro" id="IPR004089">
    <property type="entry name" value="MCPsignal_dom"/>
</dbReference>
<dbReference type="InterPro" id="IPR024478">
    <property type="entry name" value="HlyB_4HB_MCP"/>
</dbReference>
<protein>
    <submittedName>
        <fullName evidence="7">Methyl-accepting chemotaxis protein</fullName>
    </submittedName>
</protein>
<dbReference type="PANTHER" id="PTHR43531">
    <property type="entry name" value="PROTEIN ICFG"/>
    <property type="match status" value="1"/>
</dbReference>
<dbReference type="InterPro" id="IPR003660">
    <property type="entry name" value="HAMP_dom"/>
</dbReference>
<dbReference type="PANTHER" id="PTHR43531:SF14">
    <property type="entry name" value="METHYL-ACCEPTING CHEMOTAXIS PROTEIN I-RELATED"/>
    <property type="match status" value="1"/>
</dbReference>
<feature type="transmembrane region" description="Helical" evidence="4">
    <location>
        <begin position="9"/>
        <end position="31"/>
    </location>
</feature>
<dbReference type="PRINTS" id="PR00260">
    <property type="entry name" value="CHEMTRNSDUCR"/>
</dbReference>
<keyword evidence="8" id="KW-1185">Reference proteome</keyword>
<keyword evidence="1" id="KW-0488">Methylation</keyword>
<dbReference type="PROSITE" id="PS50885">
    <property type="entry name" value="HAMP"/>
    <property type="match status" value="1"/>
</dbReference>
<evidence type="ECO:0000256" key="1">
    <source>
        <dbReference type="ARBA" id="ARBA00022481"/>
    </source>
</evidence>
<keyword evidence="4" id="KW-0472">Membrane</keyword>
<keyword evidence="4" id="KW-1133">Transmembrane helix</keyword>
<organism evidence="7 8">
    <name type="scientific">Roseateles asaccharophilus</name>
    <dbReference type="NCBI Taxonomy" id="582607"/>
    <lineage>
        <taxon>Bacteria</taxon>
        <taxon>Pseudomonadati</taxon>
        <taxon>Pseudomonadota</taxon>
        <taxon>Betaproteobacteria</taxon>
        <taxon>Burkholderiales</taxon>
        <taxon>Sphaerotilaceae</taxon>
        <taxon>Roseateles</taxon>
    </lineage>
</organism>
<dbReference type="RefSeq" id="WP_310330199.1">
    <property type="nucleotide sequence ID" value="NZ_JAVDXV010000006.1"/>
</dbReference>
<dbReference type="Gene3D" id="1.10.287.950">
    <property type="entry name" value="Methyl-accepting chemotaxis protein"/>
    <property type="match status" value="1"/>
</dbReference>
<dbReference type="SMART" id="SM00283">
    <property type="entry name" value="MA"/>
    <property type="match status" value="1"/>
</dbReference>
<sequence>MHFYIRQRLLALSLMGLAFVSIVGLVGYLALGTMSGTAESVARSNMALRAQLEADMMHDALRGDVLRAVLAGLKGNTADMPEVQKDIGEHTEQFREHMGELKSLSLNAAITAAVAKTEGELNAYITSANEVVKLAGSDLAAAEARLPAFAAAFKTLETEMEQLSDLIQEFARATDAAGAASASSARMLLIAAAVLGAALLLGFNLLAARSITQPLERAVRHTQTVAGGDLSHHVEGHTRDETGHLLLALQQMGSSLAHIVGQVRGSAESIATGSAEIAMGSANLSQRTEEQASSLEQTASAMEELTATVKNNAETAQRATELARSAAAVAERGGAAVGEVISTMSEISASSRRIADIIGVIDGIAFQTNILALNAAVEAARAGEQGRGFAVVASEVRSLAGRSADAAKEIKSLIGNSVERVEAGSLQVGRAGETVRSIVIEVGKVSDLIAEISTASSEQSQGIGQVGSAVTILDHMTQQNAALVEESAAAAESLKDQAARLAELVAQFRLPR</sequence>
<dbReference type="CDD" id="cd11386">
    <property type="entry name" value="MCP_signal"/>
    <property type="match status" value="1"/>
</dbReference>
<evidence type="ECO:0000259" key="6">
    <source>
        <dbReference type="PROSITE" id="PS50885"/>
    </source>
</evidence>
<feature type="domain" description="HAMP" evidence="6">
    <location>
        <begin position="209"/>
        <end position="261"/>
    </location>
</feature>
<evidence type="ECO:0000256" key="4">
    <source>
        <dbReference type="SAM" id="Phobius"/>
    </source>
</evidence>
<dbReference type="SUPFAM" id="SSF58104">
    <property type="entry name" value="Methyl-accepting chemotaxis protein (MCP) signaling domain"/>
    <property type="match status" value="1"/>
</dbReference>
<evidence type="ECO:0000313" key="8">
    <source>
        <dbReference type="Proteomes" id="UP001180825"/>
    </source>
</evidence>
<dbReference type="Pfam" id="PF00672">
    <property type="entry name" value="HAMP"/>
    <property type="match status" value="1"/>
</dbReference>
<feature type="transmembrane region" description="Helical" evidence="4">
    <location>
        <begin position="187"/>
        <end position="207"/>
    </location>
</feature>
<dbReference type="InterPro" id="IPR051310">
    <property type="entry name" value="MCP_chemotaxis"/>
</dbReference>
<dbReference type="Proteomes" id="UP001180825">
    <property type="component" value="Unassembled WGS sequence"/>
</dbReference>
<evidence type="ECO:0000256" key="2">
    <source>
        <dbReference type="ARBA" id="ARBA00029447"/>
    </source>
</evidence>
<dbReference type="Pfam" id="PF12729">
    <property type="entry name" value="4HB_MCP_1"/>
    <property type="match status" value="1"/>
</dbReference>
<feature type="domain" description="Methyl-accepting transducer" evidence="5">
    <location>
        <begin position="266"/>
        <end position="495"/>
    </location>
</feature>
<name>A0ABU2AA03_9BURK</name>